<dbReference type="AlphaFoldDB" id="A0A381QRW2"/>
<sequence length="142" mass="15583">MHVPIKVDYGVRALVDLAMYGSDGNSLRASDISQRTAIPNAYLAQVLNSLKRAGFVKSTRGPNGGHELAVDPERIHLSSIMEVLDGTDNLVNCLIDDNFCVHSPACAQKEIWRTVEEAIHGVLFSITVSDLARRTQLIKLQL</sequence>
<reference evidence="1" key="1">
    <citation type="submission" date="2018-05" db="EMBL/GenBank/DDBJ databases">
        <authorList>
            <person name="Lanie J.A."/>
            <person name="Ng W.-L."/>
            <person name="Kazmierczak K.M."/>
            <person name="Andrzejewski T.M."/>
            <person name="Davidsen T.M."/>
            <person name="Wayne K.J."/>
            <person name="Tettelin H."/>
            <person name="Glass J.I."/>
            <person name="Rusch D."/>
            <person name="Podicherti R."/>
            <person name="Tsui H.-C.T."/>
            <person name="Winkler M.E."/>
        </authorList>
    </citation>
    <scope>NUCLEOTIDE SEQUENCE</scope>
</reference>
<dbReference type="InterPro" id="IPR000944">
    <property type="entry name" value="Tscrpt_reg_Rrf2"/>
</dbReference>
<dbReference type="PANTHER" id="PTHR33221:SF15">
    <property type="entry name" value="HTH-TYPE TRANSCRIPTIONAL REGULATOR YWGB-RELATED"/>
    <property type="match status" value="1"/>
</dbReference>
<dbReference type="GO" id="GO:0005829">
    <property type="term" value="C:cytosol"/>
    <property type="evidence" value="ECO:0007669"/>
    <property type="project" value="TreeGrafter"/>
</dbReference>
<dbReference type="PROSITE" id="PS51197">
    <property type="entry name" value="HTH_RRF2_2"/>
    <property type="match status" value="1"/>
</dbReference>
<gene>
    <name evidence="1" type="ORF">METZ01_LOCUS34558</name>
</gene>
<dbReference type="GO" id="GO:0003700">
    <property type="term" value="F:DNA-binding transcription factor activity"/>
    <property type="evidence" value="ECO:0007669"/>
    <property type="project" value="TreeGrafter"/>
</dbReference>
<dbReference type="Gene3D" id="1.10.10.10">
    <property type="entry name" value="Winged helix-like DNA-binding domain superfamily/Winged helix DNA-binding domain"/>
    <property type="match status" value="1"/>
</dbReference>
<organism evidence="1">
    <name type="scientific">marine metagenome</name>
    <dbReference type="NCBI Taxonomy" id="408172"/>
    <lineage>
        <taxon>unclassified sequences</taxon>
        <taxon>metagenomes</taxon>
        <taxon>ecological metagenomes</taxon>
    </lineage>
</organism>
<dbReference type="EMBL" id="UINC01001479">
    <property type="protein sequence ID" value="SUZ81704.1"/>
    <property type="molecule type" value="Genomic_DNA"/>
</dbReference>
<dbReference type="InterPro" id="IPR036388">
    <property type="entry name" value="WH-like_DNA-bd_sf"/>
</dbReference>
<evidence type="ECO:0008006" key="2">
    <source>
        <dbReference type="Google" id="ProtNLM"/>
    </source>
</evidence>
<name>A0A381QRW2_9ZZZZ</name>
<evidence type="ECO:0000313" key="1">
    <source>
        <dbReference type="EMBL" id="SUZ81704.1"/>
    </source>
</evidence>
<dbReference type="PANTHER" id="PTHR33221">
    <property type="entry name" value="WINGED HELIX-TURN-HELIX TRANSCRIPTIONAL REGULATOR, RRF2 FAMILY"/>
    <property type="match status" value="1"/>
</dbReference>
<dbReference type="SUPFAM" id="SSF46785">
    <property type="entry name" value="Winged helix' DNA-binding domain"/>
    <property type="match status" value="1"/>
</dbReference>
<protein>
    <recommendedName>
        <fullName evidence="2">Rrf2 family transcriptional regulator</fullName>
    </recommendedName>
</protein>
<dbReference type="NCBIfam" id="TIGR00738">
    <property type="entry name" value="rrf2_super"/>
    <property type="match status" value="1"/>
</dbReference>
<dbReference type="Pfam" id="PF02082">
    <property type="entry name" value="Rrf2"/>
    <property type="match status" value="1"/>
</dbReference>
<dbReference type="InterPro" id="IPR036390">
    <property type="entry name" value="WH_DNA-bd_sf"/>
</dbReference>
<proteinExistence type="predicted"/>
<accession>A0A381QRW2</accession>